<dbReference type="KEGG" id="vg:5659142"/>
<proteinExistence type="predicted"/>
<reference evidence="1 2" key="1">
    <citation type="journal article" date="2007" name="Virology">
        <title>Sequence and annotation of the 369-kb NY-2A and the 345-kb AR158 viruses that infect Chlorella NC64A.</title>
        <authorList>
            <person name="Fitzgerald L.A."/>
            <person name="Graves M.V."/>
            <person name="Li X."/>
            <person name="Feldblyum T."/>
            <person name="Nierman W.C."/>
            <person name="Van Etten J.L."/>
        </authorList>
    </citation>
    <scope>NUCLEOTIDE SEQUENCE [LARGE SCALE GENOMIC DNA]</scope>
    <source>
        <strain evidence="1 2">NY-2A</strain>
    </source>
</reference>
<gene>
    <name evidence="1" type="primary">b632R</name>
    <name evidence="1" type="ORF">NY2A_b632R</name>
</gene>
<dbReference type="RefSeq" id="YP_001497828.1">
    <property type="nucleotide sequence ID" value="NC_009898.1"/>
</dbReference>
<accession>A7IXF7</accession>
<protein>
    <submittedName>
        <fullName evidence="1">Uncharacterized protein b632R</fullName>
    </submittedName>
</protein>
<keyword evidence="2" id="KW-1185">Reference proteome</keyword>
<dbReference type="EMBL" id="DQ491002">
    <property type="protein sequence ID" value="ABT15031.1"/>
    <property type="molecule type" value="Genomic_DNA"/>
</dbReference>
<evidence type="ECO:0000313" key="2">
    <source>
        <dbReference type="Proteomes" id="UP000202419"/>
    </source>
</evidence>
<dbReference type="GeneID" id="5659142"/>
<organismHost>
    <name type="scientific">Chlorella</name>
    <dbReference type="NCBI Taxonomy" id="3071"/>
</organismHost>
<evidence type="ECO:0000313" key="1">
    <source>
        <dbReference type="EMBL" id="ABT15031.1"/>
    </source>
</evidence>
<dbReference type="Proteomes" id="UP000202419">
    <property type="component" value="Segment"/>
</dbReference>
<name>A7IXF7_PBCVN</name>
<sequence length="80" mass="9468">MFEQAINAIFYLDEDRPISVYCIDFTTDIPWKRTEFVINRTCLHLIERRIFYAIYAESISDVLKHFHLLSITICSICGFS</sequence>
<organism evidence="1 2">
    <name type="scientific">Paramecium bursaria Chlorella virus NY2A</name>
    <name type="common">PBCV-NY2A</name>
    <dbReference type="NCBI Taxonomy" id="46021"/>
    <lineage>
        <taxon>Viruses</taxon>
        <taxon>Varidnaviria</taxon>
        <taxon>Bamfordvirae</taxon>
        <taxon>Nucleocytoviricota</taxon>
        <taxon>Megaviricetes</taxon>
        <taxon>Algavirales</taxon>
        <taxon>Phycodnaviridae</taxon>
        <taxon>Chlorovirus</taxon>
        <taxon>Chlorovirus americanus</taxon>
    </lineage>
</organism>